<dbReference type="EMBL" id="JAAKFY010000026">
    <property type="protein sequence ID" value="KAF3833637.1"/>
    <property type="molecule type" value="Genomic_DNA"/>
</dbReference>
<protein>
    <submittedName>
        <fullName evidence="1">Uncharacterized protein</fullName>
    </submittedName>
</protein>
<proteinExistence type="predicted"/>
<dbReference type="OrthoDB" id="10643297at2759"/>
<dbReference type="Proteomes" id="UP000518266">
    <property type="component" value="Unassembled WGS sequence"/>
</dbReference>
<evidence type="ECO:0000313" key="1">
    <source>
        <dbReference type="EMBL" id="KAF3833637.1"/>
    </source>
</evidence>
<organism evidence="1 2">
    <name type="scientific">Dissostichus mawsoni</name>
    <name type="common">Antarctic cod</name>
    <dbReference type="NCBI Taxonomy" id="36200"/>
    <lineage>
        <taxon>Eukaryota</taxon>
        <taxon>Metazoa</taxon>
        <taxon>Chordata</taxon>
        <taxon>Craniata</taxon>
        <taxon>Vertebrata</taxon>
        <taxon>Euteleostomi</taxon>
        <taxon>Actinopterygii</taxon>
        <taxon>Neopterygii</taxon>
        <taxon>Teleostei</taxon>
        <taxon>Neoteleostei</taxon>
        <taxon>Acanthomorphata</taxon>
        <taxon>Eupercaria</taxon>
        <taxon>Perciformes</taxon>
        <taxon>Notothenioidei</taxon>
        <taxon>Nototheniidae</taxon>
        <taxon>Dissostichus</taxon>
    </lineage>
</organism>
<evidence type="ECO:0000313" key="2">
    <source>
        <dbReference type="Proteomes" id="UP000518266"/>
    </source>
</evidence>
<keyword evidence="2" id="KW-1185">Reference proteome</keyword>
<dbReference type="AlphaFoldDB" id="A0A7J5XAI4"/>
<reference evidence="1 2" key="1">
    <citation type="submission" date="2020-03" db="EMBL/GenBank/DDBJ databases">
        <title>Dissostichus mawsoni Genome sequencing and assembly.</title>
        <authorList>
            <person name="Park H."/>
        </authorList>
    </citation>
    <scope>NUCLEOTIDE SEQUENCE [LARGE SCALE GENOMIC DNA]</scope>
    <source>
        <strain evidence="1">DM0001</strain>
        <tissue evidence="1">Muscle</tissue>
    </source>
</reference>
<sequence length="180" mass="19432">MHISAPEVSFQGCLLSLPPHNANSAEPPIKAVGWYGRALPSSSLLWCLLILLFEPVTPLPCRGCTSIGAHGNNLLKDDRLSRGLGTPQDNRDQIKVWDKKLMTLAVSAADLQQVIVVLQLKVGENQGNGVSWLGQHRPGAVSVVVVLGRVIGSGDHPALAPQCPATPIIRCREQRRRTVM</sequence>
<gene>
    <name evidence="1" type="ORF">F7725_024841</name>
</gene>
<comment type="caution">
    <text evidence="1">The sequence shown here is derived from an EMBL/GenBank/DDBJ whole genome shotgun (WGS) entry which is preliminary data.</text>
</comment>
<name>A0A7J5XAI4_DISMA</name>
<accession>A0A7J5XAI4</accession>